<reference evidence="1" key="2">
    <citation type="submission" date="2019-01" db="EMBL/GenBank/DDBJ databases">
        <authorList>
            <consortium name="NCBI Pathogen Detection Project"/>
        </authorList>
    </citation>
    <scope>NUCLEOTIDE SEQUENCE</scope>
    <source>
        <strain evidence="1">BCW_3452</strain>
    </source>
</reference>
<sequence length="80" mass="8927">MKSLISLIQEQNLWADLFNKDVYPEDPSKLTSEQRKELAELIECKLSPENLHCDGEISANAASKKAAALRKAQNELKSLA</sequence>
<evidence type="ECO:0000313" key="1">
    <source>
        <dbReference type="EMBL" id="HAS8538228.1"/>
    </source>
</evidence>
<protein>
    <submittedName>
        <fullName evidence="1">Uncharacterized protein</fullName>
    </submittedName>
</protein>
<reference evidence="1" key="1">
    <citation type="journal article" date="2018" name="Genome Biol.">
        <title>SKESA: strategic k-mer extension for scrupulous assemblies.</title>
        <authorList>
            <person name="Souvorov A."/>
            <person name="Agarwala R."/>
            <person name="Lipman D.J."/>
        </authorList>
    </citation>
    <scope>NUCLEOTIDE SEQUENCE</scope>
    <source>
        <strain evidence="1">BCW_3452</strain>
    </source>
</reference>
<name>A0A8H9MY87_VIBVL</name>
<comment type="caution">
    <text evidence="1">The sequence shown here is derived from an EMBL/GenBank/DDBJ whole genome shotgun (WGS) entry which is preliminary data.</text>
</comment>
<organism evidence="1">
    <name type="scientific">Vibrio vulnificus</name>
    <dbReference type="NCBI Taxonomy" id="672"/>
    <lineage>
        <taxon>Bacteria</taxon>
        <taxon>Pseudomonadati</taxon>
        <taxon>Pseudomonadota</taxon>
        <taxon>Gammaproteobacteria</taxon>
        <taxon>Vibrionales</taxon>
        <taxon>Vibrionaceae</taxon>
        <taxon>Vibrio</taxon>
    </lineage>
</organism>
<accession>A0A8H9MY87</accession>
<gene>
    <name evidence="1" type="ORF">I7730_00245</name>
</gene>
<dbReference type="Proteomes" id="UP000863257">
    <property type="component" value="Unassembled WGS sequence"/>
</dbReference>
<proteinExistence type="predicted"/>
<dbReference type="AlphaFoldDB" id="A0A8H9MY87"/>
<dbReference type="EMBL" id="DACRBY010000001">
    <property type="protein sequence ID" value="HAS8538228.1"/>
    <property type="molecule type" value="Genomic_DNA"/>
</dbReference>